<dbReference type="KEGG" id="tcl:Tchl_0938"/>
<evidence type="ECO:0000313" key="4">
    <source>
        <dbReference type="Proteomes" id="UP000185739"/>
    </source>
</evidence>
<dbReference type="EMBL" id="CP018839">
    <property type="protein sequence ID" value="APR03801.1"/>
    <property type="molecule type" value="Genomic_DNA"/>
</dbReference>
<dbReference type="Gene3D" id="3.30.2400.10">
    <property type="entry name" value="Major capsid protein gp5"/>
    <property type="match status" value="1"/>
</dbReference>
<dbReference type="Proteomes" id="UP000185739">
    <property type="component" value="Chromosome"/>
</dbReference>
<keyword evidence="4" id="KW-1185">Reference proteome</keyword>
<sequence length="378" mass="40248">MDLSEIKSAIVAQGNQIAEWQKKQDARFAELENEVDEVLKKAGRPANPAAGGTQAGDQGKLAGALRKAFQGDDAEIKAMSVGSDPDGGYLVVPQMDTVVRQLREQVSPMSGLCREIIVDRGDAAVLPFIRGTLASAWVGETDARPDTDTLPVGENRIPLNEHYTCPAVSQKLLDTASYEVGSIIVEQIAHGLAVSEAAAIVTGNGVGKPRGIATYATAATADSARAWGTIQHIATGASGAWHTTKFDPLCDAIAALQPAYRQNAVWMMSRGTLASLRKLKEASTDRYLLEPSLQAGEPWRLMGFPVVINDGTPAIAADSLSVWLGDFKQAYAVVRQPGIKLLRDPYTAKGQVKFYAYARVGGDLINSEAIKAVKFAAA</sequence>
<dbReference type="Gene3D" id="3.30.2320.10">
    <property type="entry name" value="hypothetical protein PF0899 domain"/>
    <property type="match status" value="1"/>
</dbReference>
<dbReference type="RefSeq" id="WP_083945153.1">
    <property type="nucleotide sequence ID" value="NZ_CP018839.1"/>
</dbReference>
<dbReference type="OrthoDB" id="9786516at2"/>
<dbReference type="AlphaFoldDB" id="A0A1H5UBJ3"/>
<proteinExistence type="predicted"/>
<feature type="domain" description="Phage capsid-like C-terminal" evidence="2">
    <location>
        <begin position="87"/>
        <end position="375"/>
    </location>
</feature>
<evidence type="ECO:0000256" key="1">
    <source>
        <dbReference type="ARBA" id="ARBA00004328"/>
    </source>
</evidence>
<dbReference type="InterPro" id="IPR054612">
    <property type="entry name" value="Phage_capsid-like_C"/>
</dbReference>
<dbReference type="Pfam" id="PF05065">
    <property type="entry name" value="Phage_capsid"/>
    <property type="match status" value="1"/>
</dbReference>
<name>A0A1H5UBJ3_9RHOO</name>
<gene>
    <name evidence="3" type="ORF">Tchl_0938</name>
</gene>
<dbReference type="NCBIfam" id="TIGR01554">
    <property type="entry name" value="major_cap_HK97"/>
    <property type="match status" value="1"/>
</dbReference>
<reference evidence="3 4" key="1">
    <citation type="submission" date="2016-12" db="EMBL/GenBank/DDBJ databases">
        <title>Complete genome sequence of Thauera chlorobenzoica, a Betaproteobacterium degrading haloaromatics anaerobically to CO2 and halides.</title>
        <authorList>
            <person name="Goris T."/>
            <person name="Mergelsberg M."/>
            <person name="Boll M."/>
        </authorList>
    </citation>
    <scope>NUCLEOTIDE SEQUENCE [LARGE SCALE GENOMIC DNA]</scope>
    <source>
        <strain evidence="3 4">3CB1</strain>
    </source>
</reference>
<accession>A0A1H5UBJ3</accession>
<dbReference type="STRING" id="96773.Tchl_0938"/>
<organism evidence="3 4">
    <name type="scientific">Thauera chlorobenzoica</name>
    <dbReference type="NCBI Taxonomy" id="96773"/>
    <lineage>
        <taxon>Bacteria</taxon>
        <taxon>Pseudomonadati</taxon>
        <taxon>Pseudomonadota</taxon>
        <taxon>Betaproteobacteria</taxon>
        <taxon>Rhodocyclales</taxon>
        <taxon>Zoogloeaceae</taxon>
        <taxon>Thauera</taxon>
    </lineage>
</organism>
<protein>
    <submittedName>
        <fullName evidence="3">Phage major capsid protein</fullName>
    </submittedName>
</protein>
<comment type="subcellular location">
    <subcellularLocation>
        <location evidence="1">Virion</location>
    </subcellularLocation>
</comment>
<evidence type="ECO:0000259" key="2">
    <source>
        <dbReference type="Pfam" id="PF05065"/>
    </source>
</evidence>
<dbReference type="SUPFAM" id="SSF56563">
    <property type="entry name" value="Major capsid protein gp5"/>
    <property type="match status" value="1"/>
</dbReference>
<dbReference type="InterPro" id="IPR024455">
    <property type="entry name" value="Phage_capsid"/>
</dbReference>
<evidence type="ECO:0000313" key="3">
    <source>
        <dbReference type="EMBL" id="APR03801.1"/>
    </source>
</evidence>